<gene>
    <name evidence="8" type="ORF">DSM104329_05005</name>
</gene>
<keyword evidence="2" id="KW-1003">Cell membrane</keyword>
<dbReference type="PANTHER" id="PTHR40077">
    <property type="entry name" value="MEMBRANE PROTEIN-RELATED"/>
    <property type="match status" value="1"/>
</dbReference>
<comment type="subcellular location">
    <subcellularLocation>
        <location evidence="1">Cell membrane</location>
        <topology evidence="1">Multi-pass membrane protein</topology>
    </subcellularLocation>
</comment>
<protein>
    <recommendedName>
        <fullName evidence="7">DUF3817 domain-containing protein</fullName>
    </recommendedName>
</protein>
<dbReference type="Proteomes" id="UP001162834">
    <property type="component" value="Chromosome"/>
</dbReference>
<keyword evidence="3 6" id="KW-0812">Transmembrane</keyword>
<dbReference type="NCBIfam" id="TIGR03954">
    <property type="entry name" value="integ_memb_HG"/>
    <property type="match status" value="1"/>
</dbReference>
<evidence type="ECO:0000256" key="5">
    <source>
        <dbReference type="ARBA" id="ARBA00023136"/>
    </source>
</evidence>
<evidence type="ECO:0000256" key="3">
    <source>
        <dbReference type="ARBA" id="ARBA00022692"/>
    </source>
</evidence>
<reference evidence="8" key="1">
    <citation type="journal article" date="2022" name="Int. J. Syst. Evol. Microbiol.">
        <title>Pseudomonas aegrilactucae sp. nov. and Pseudomonas morbosilactucae sp. nov., pathogens causing bacterial rot of lettuce in Japan.</title>
        <authorList>
            <person name="Sawada H."/>
            <person name="Fujikawa T."/>
            <person name="Satou M."/>
        </authorList>
    </citation>
    <scope>NUCLEOTIDE SEQUENCE</scope>
    <source>
        <strain evidence="8">0166_1</strain>
    </source>
</reference>
<keyword evidence="9" id="KW-1185">Reference proteome</keyword>
<dbReference type="KEGG" id="sbae:DSM104329_05005"/>
<dbReference type="InterPro" id="IPR023845">
    <property type="entry name" value="DUF3817_TM"/>
</dbReference>
<name>A0A9E6Y244_9ACTN</name>
<evidence type="ECO:0000256" key="6">
    <source>
        <dbReference type="SAM" id="Phobius"/>
    </source>
</evidence>
<evidence type="ECO:0000313" key="9">
    <source>
        <dbReference type="Proteomes" id="UP001162834"/>
    </source>
</evidence>
<feature type="domain" description="DUF3817" evidence="7">
    <location>
        <begin position="4"/>
        <end position="89"/>
    </location>
</feature>
<dbReference type="AlphaFoldDB" id="A0A9E6Y244"/>
<evidence type="ECO:0000256" key="4">
    <source>
        <dbReference type="ARBA" id="ARBA00022989"/>
    </source>
</evidence>
<organism evidence="8 9">
    <name type="scientific">Capillimicrobium parvum</name>
    <dbReference type="NCBI Taxonomy" id="2884022"/>
    <lineage>
        <taxon>Bacteria</taxon>
        <taxon>Bacillati</taxon>
        <taxon>Actinomycetota</taxon>
        <taxon>Thermoleophilia</taxon>
        <taxon>Solirubrobacterales</taxon>
        <taxon>Capillimicrobiaceae</taxon>
        <taxon>Capillimicrobium</taxon>
    </lineage>
</organism>
<evidence type="ECO:0000256" key="1">
    <source>
        <dbReference type="ARBA" id="ARBA00004651"/>
    </source>
</evidence>
<keyword evidence="5 6" id="KW-0472">Membrane</keyword>
<accession>A0A9E6Y244</accession>
<feature type="transmembrane region" description="Helical" evidence="6">
    <location>
        <begin position="6"/>
        <end position="27"/>
    </location>
</feature>
<proteinExistence type="predicted"/>
<dbReference type="PANTHER" id="PTHR40077:SF1">
    <property type="entry name" value="MEMBRANE PROTEIN"/>
    <property type="match status" value="1"/>
</dbReference>
<dbReference type="RefSeq" id="WP_259312595.1">
    <property type="nucleotide sequence ID" value="NZ_CP087164.1"/>
</dbReference>
<evidence type="ECO:0000256" key="2">
    <source>
        <dbReference type="ARBA" id="ARBA00022475"/>
    </source>
</evidence>
<dbReference type="EMBL" id="CP087164">
    <property type="protein sequence ID" value="UGS38575.1"/>
    <property type="molecule type" value="Genomic_DNA"/>
</dbReference>
<sequence>MTALRLLRYVAFAEATSFLALLVAAYFKHDGQGETGVSILGPIHGALFLAYVVLTLLAREIAGWSAGTTVLVLIGAVLPFGGYVVDWRFLRTPPRTA</sequence>
<keyword evidence="4 6" id="KW-1133">Transmembrane helix</keyword>
<evidence type="ECO:0000259" key="7">
    <source>
        <dbReference type="Pfam" id="PF12823"/>
    </source>
</evidence>
<feature type="transmembrane region" description="Helical" evidence="6">
    <location>
        <begin position="64"/>
        <end position="85"/>
    </location>
</feature>
<evidence type="ECO:0000313" key="8">
    <source>
        <dbReference type="EMBL" id="UGS38575.1"/>
    </source>
</evidence>
<dbReference type="Pfam" id="PF12823">
    <property type="entry name" value="DUF3817"/>
    <property type="match status" value="1"/>
</dbReference>
<dbReference type="GO" id="GO:0005886">
    <property type="term" value="C:plasma membrane"/>
    <property type="evidence" value="ECO:0007669"/>
    <property type="project" value="UniProtKB-SubCell"/>
</dbReference>
<feature type="transmembrane region" description="Helical" evidence="6">
    <location>
        <begin position="39"/>
        <end position="58"/>
    </location>
</feature>